<name>A0ABD1TQH9_9LAMI</name>
<gene>
    <name evidence="2" type="ORF">Fot_28656</name>
</gene>
<comment type="caution">
    <text evidence="2">The sequence shown here is derived from an EMBL/GenBank/DDBJ whole genome shotgun (WGS) entry which is preliminary data.</text>
</comment>
<sequence length="199" mass="22874">MSWRVDSFSGSWKVNYFSCFLQFDRMYQHWVPLGRARPRFIEALILLCYVDDLRPQVLEMFEMVEAKTKEITNKLRTMDSENTKLSSENEVLCSEIESLVMVEVDLEAKLRSTDEGRRQAEHKALEAQSLKKIAENAQRRAEEKVIVFEEMALAKHKQLVEAMADLARAKEQLARLEPSTCADTKEAAGSTCQAFYPVS</sequence>
<keyword evidence="1" id="KW-0175">Coiled coil</keyword>
<dbReference type="Proteomes" id="UP001604277">
    <property type="component" value="Unassembled WGS sequence"/>
</dbReference>
<accession>A0ABD1TQH9</accession>
<protein>
    <submittedName>
        <fullName evidence="2">Uncharacterized protein</fullName>
    </submittedName>
</protein>
<dbReference type="EMBL" id="JBFOLJ010000008">
    <property type="protein sequence ID" value="KAL2514685.1"/>
    <property type="molecule type" value="Genomic_DNA"/>
</dbReference>
<reference evidence="3" key="1">
    <citation type="submission" date="2024-07" db="EMBL/GenBank/DDBJ databases">
        <title>Two chromosome-level genome assemblies of Korean endemic species Abeliophyllum distichum and Forsythia ovata (Oleaceae).</title>
        <authorList>
            <person name="Jang H."/>
        </authorList>
    </citation>
    <scope>NUCLEOTIDE SEQUENCE [LARGE SCALE GENOMIC DNA]</scope>
</reference>
<organism evidence="2 3">
    <name type="scientific">Forsythia ovata</name>
    <dbReference type="NCBI Taxonomy" id="205694"/>
    <lineage>
        <taxon>Eukaryota</taxon>
        <taxon>Viridiplantae</taxon>
        <taxon>Streptophyta</taxon>
        <taxon>Embryophyta</taxon>
        <taxon>Tracheophyta</taxon>
        <taxon>Spermatophyta</taxon>
        <taxon>Magnoliopsida</taxon>
        <taxon>eudicotyledons</taxon>
        <taxon>Gunneridae</taxon>
        <taxon>Pentapetalae</taxon>
        <taxon>asterids</taxon>
        <taxon>lamiids</taxon>
        <taxon>Lamiales</taxon>
        <taxon>Oleaceae</taxon>
        <taxon>Forsythieae</taxon>
        <taxon>Forsythia</taxon>
    </lineage>
</organism>
<evidence type="ECO:0000313" key="3">
    <source>
        <dbReference type="Proteomes" id="UP001604277"/>
    </source>
</evidence>
<evidence type="ECO:0000256" key="1">
    <source>
        <dbReference type="SAM" id="Coils"/>
    </source>
</evidence>
<proteinExistence type="predicted"/>
<dbReference type="AlphaFoldDB" id="A0ABD1TQH9"/>
<feature type="coiled-coil region" evidence="1">
    <location>
        <begin position="117"/>
        <end position="176"/>
    </location>
</feature>
<evidence type="ECO:0000313" key="2">
    <source>
        <dbReference type="EMBL" id="KAL2514685.1"/>
    </source>
</evidence>
<keyword evidence="3" id="KW-1185">Reference proteome</keyword>